<gene>
    <name evidence="2" type="ORF">QK289_15170</name>
</gene>
<keyword evidence="3" id="KW-1185">Reference proteome</keyword>
<organism evidence="2 3">
    <name type="scientific">Exiguobacterium antarcticum</name>
    <dbReference type="NCBI Taxonomy" id="132920"/>
    <lineage>
        <taxon>Bacteria</taxon>
        <taxon>Bacillati</taxon>
        <taxon>Bacillota</taxon>
        <taxon>Bacilli</taxon>
        <taxon>Bacillales</taxon>
        <taxon>Bacillales Family XII. Incertae Sedis</taxon>
        <taxon>Exiguobacterium</taxon>
    </lineage>
</organism>
<proteinExistence type="predicted"/>
<keyword evidence="1" id="KW-0812">Transmembrane</keyword>
<comment type="caution">
    <text evidence="2">The sequence shown here is derived from an EMBL/GenBank/DDBJ whole genome shotgun (WGS) entry which is preliminary data.</text>
</comment>
<feature type="transmembrane region" description="Helical" evidence="1">
    <location>
        <begin position="7"/>
        <end position="32"/>
    </location>
</feature>
<sequence>MKKWRFVYLQFVFAGTLISLFGLAGVAISVLIKGAQKEFSIPFLLDKPGYFILMAGLLAFIPCLIALIHILKILRSLKTNATVTPIANSFGIITTCCYIISVVALGLFPVMFIVADRDDAPGLILFAFLLILVPFTFSVISSLLQSMLQKAD</sequence>
<dbReference type="Proteomes" id="UP001243286">
    <property type="component" value="Unassembled WGS sequence"/>
</dbReference>
<dbReference type="RefSeq" id="WP_014970343.1">
    <property type="nucleotide sequence ID" value="NZ_JASBQV010000037.1"/>
</dbReference>
<feature type="transmembrane region" description="Helical" evidence="1">
    <location>
        <begin position="120"/>
        <end position="144"/>
    </location>
</feature>
<keyword evidence="1" id="KW-1133">Transmembrane helix</keyword>
<dbReference type="InterPro" id="IPR021354">
    <property type="entry name" value="DUF2975"/>
</dbReference>
<name>A0ABT6R7S7_9BACL</name>
<dbReference type="Pfam" id="PF11188">
    <property type="entry name" value="DUF2975"/>
    <property type="match status" value="1"/>
</dbReference>
<protein>
    <submittedName>
        <fullName evidence="2">DUF2975 domain-containing protein</fullName>
    </submittedName>
</protein>
<reference evidence="2 3" key="1">
    <citation type="submission" date="2023-04" db="EMBL/GenBank/DDBJ databases">
        <title>Antarctic isolates genomes.</title>
        <authorList>
            <person name="Dimov S.G."/>
        </authorList>
    </citation>
    <scope>NUCLEOTIDE SEQUENCE [LARGE SCALE GENOMIC DNA]</scope>
    <source>
        <strain evidence="2 3">AL19</strain>
    </source>
</reference>
<keyword evidence="1" id="KW-0472">Membrane</keyword>
<evidence type="ECO:0000313" key="3">
    <source>
        <dbReference type="Proteomes" id="UP001243286"/>
    </source>
</evidence>
<evidence type="ECO:0000256" key="1">
    <source>
        <dbReference type="SAM" id="Phobius"/>
    </source>
</evidence>
<feature type="transmembrane region" description="Helical" evidence="1">
    <location>
        <begin position="52"/>
        <end position="74"/>
    </location>
</feature>
<feature type="transmembrane region" description="Helical" evidence="1">
    <location>
        <begin position="86"/>
        <end position="114"/>
    </location>
</feature>
<dbReference type="EMBL" id="JASBQV010000037">
    <property type="protein sequence ID" value="MDI3236354.1"/>
    <property type="molecule type" value="Genomic_DNA"/>
</dbReference>
<evidence type="ECO:0000313" key="2">
    <source>
        <dbReference type="EMBL" id="MDI3236354.1"/>
    </source>
</evidence>
<accession>A0ABT6R7S7</accession>